<sequence>MEQVLQIRQGNLPLSFRTHNRIIEEAVIIEESNTIQNITQVRTSDKRTPFIEANTKEVTFQHLKQDCVIPVFSKDNEVTISHTNFIETVYEAATKVFPNERIDAPEIRVSHLIKGRTPDAIHKSVNELLDQDKTLYYERAAFVMEIPTIHEDIEGNLLNLSIGGVRAYNHENLYSKKSVEKFKVFIGFKNMVCCNLCVSTDGFKEELRALNCNELINKVIQMFQLYNVSKHLQLMNTFKNYSLTEHQFAQLAGKSRLYQCLPSKEQKQLPNLDFNDGHLNIIARNYYKDDAFCRNNDNSINLWKVYNLFTGANKNSYIDSFLNRAANGTEFVNGVASALKGDSEYRWFIE</sequence>
<comment type="caution">
    <text evidence="1">The sequence shown here is derived from an EMBL/GenBank/DDBJ whole genome shotgun (WGS) entry which is preliminary data.</text>
</comment>
<evidence type="ECO:0000313" key="1">
    <source>
        <dbReference type="EMBL" id="PXV66822.1"/>
    </source>
</evidence>
<dbReference type="AlphaFoldDB" id="A0A2V3PYF9"/>
<dbReference type="InterPro" id="IPR024353">
    <property type="entry name" value="DUF3871"/>
</dbReference>
<accession>A0A2V3PYF9</accession>
<dbReference type="RefSeq" id="WP_110309779.1">
    <property type="nucleotide sequence ID" value="NZ_QICL01000004.1"/>
</dbReference>
<dbReference type="Proteomes" id="UP000247973">
    <property type="component" value="Unassembled WGS sequence"/>
</dbReference>
<dbReference type="Pfam" id="PF12987">
    <property type="entry name" value="DUF3871"/>
    <property type="match status" value="1"/>
</dbReference>
<name>A0A2V3PYF9_9BACT</name>
<organism evidence="1 2">
    <name type="scientific">Dysgonomonas alginatilytica</name>
    <dbReference type="NCBI Taxonomy" id="1605892"/>
    <lineage>
        <taxon>Bacteria</taxon>
        <taxon>Pseudomonadati</taxon>
        <taxon>Bacteroidota</taxon>
        <taxon>Bacteroidia</taxon>
        <taxon>Bacteroidales</taxon>
        <taxon>Dysgonomonadaceae</taxon>
        <taxon>Dysgonomonas</taxon>
    </lineage>
</organism>
<protein>
    <submittedName>
        <fullName evidence="1">Uncharacterized protein DUF3871</fullName>
    </submittedName>
</protein>
<evidence type="ECO:0000313" key="2">
    <source>
        <dbReference type="Proteomes" id="UP000247973"/>
    </source>
</evidence>
<reference evidence="1 2" key="1">
    <citation type="submission" date="2018-03" db="EMBL/GenBank/DDBJ databases">
        <title>Genomic Encyclopedia of Archaeal and Bacterial Type Strains, Phase II (KMG-II): from individual species to whole genera.</title>
        <authorList>
            <person name="Goeker M."/>
        </authorList>
    </citation>
    <scope>NUCLEOTIDE SEQUENCE [LARGE SCALE GENOMIC DNA]</scope>
    <source>
        <strain evidence="1 2">DSM 100214</strain>
    </source>
</reference>
<dbReference type="EMBL" id="QICL01000004">
    <property type="protein sequence ID" value="PXV66822.1"/>
    <property type="molecule type" value="Genomic_DNA"/>
</dbReference>
<dbReference type="OrthoDB" id="995338at2"/>
<keyword evidence="2" id="KW-1185">Reference proteome</keyword>
<proteinExistence type="predicted"/>
<gene>
    <name evidence="1" type="ORF">CLV62_10482</name>
</gene>